<accession>A0AAD2HA52</accession>
<comment type="similarity">
    <text evidence="1">Belongs to the protein-tyrosine phosphatase family. Non-receptor class dual specificity subfamily.</text>
</comment>
<feature type="region of interest" description="Disordered" evidence="5">
    <location>
        <begin position="322"/>
        <end position="390"/>
    </location>
</feature>
<dbReference type="Pfam" id="PF00782">
    <property type="entry name" value="DSPc"/>
    <property type="match status" value="1"/>
</dbReference>
<evidence type="ECO:0000259" key="6">
    <source>
        <dbReference type="PROSITE" id="PS50054"/>
    </source>
</evidence>
<evidence type="ECO:0000313" key="9">
    <source>
        <dbReference type="EMBL" id="CAK5271141.1"/>
    </source>
</evidence>
<dbReference type="InterPro" id="IPR000387">
    <property type="entry name" value="Tyr_Pase_dom"/>
</dbReference>
<dbReference type="GO" id="GO:0004725">
    <property type="term" value="F:protein tyrosine phosphatase activity"/>
    <property type="evidence" value="ECO:0007669"/>
    <property type="project" value="UniProtKB-EC"/>
</dbReference>
<evidence type="ECO:0000259" key="8">
    <source>
        <dbReference type="PROSITE" id="PS50206"/>
    </source>
</evidence>
<keyword evidence="11" id="KW-1185">Reference proteome</keyword>
<dbReference type="InterPro" id="IPR029021">
    <property type="entry name" value="Prot-tyrosine_phosphatase-like"/>
</dbReference>
<dbReference type="EC" id="3.1.3.48" evidence="2"/>
<evidence type="ECO:0000313" key="11">
    <source>
        <dbReference type="Proteomes" id="UP001295794"/>
    </source>
</evidence>
<feature type="domain" description="Tyrosine specific protein phosphatases" evidence="7">
    <location>
        <begin position="546"/>
        <end position="610"/>
    </location>
</feature>
<sequence>MATTYKRGRPPNLTIQAAPRASNVELEEESPMPLEEDEGLDLANDFDSPLSDEGDITRSLERLEQLRQNVQQNLRLRPIKSSGSLPKVQLGDSSPWDSTSSPGSSLSAYFTAQGDTPVSARFLGATVTKSAGRPPPPKEPLTHPQSIDAELLYQRVRAPRRPLLIDTRPPASHLAFHIRHSINLAIPSLILKRSKKTPFQSLDTLRQYVTSEAGKRDWDGLMNPGGPWDGDVVVYGEEEDVSLFPVLAPLLTYGTAYHLRGGISTAGHNPDLETLIIAGGEAEHTGSGLFQLDTQAALRSKLLPEIDSRSSLEINPSLSSTLTASTAAKSQPPRSPLPLMSSMMPPNPLNIVDAAPSPPPSHAGFRKPLPPARRPSAPNLRKLDTKSAERLKLSVRTVPLKSASMSLIPATRSGSSSPPTPWTLSSPLSGTDEFPTAYFTPPHTPGTPRGGPSGFHFGRDPPPTARPDDPPTTEEPFPEFTVSTILPGFLFLGPELTAAEHVSELRNLGVQRILNIAAECDDDQGLHLRTVFKYVKIPMRDTVEEENIARGVRQVCEILDDARLHSAPTYVHCKAGKSRSVTAVMAYLIHANHWTLSQAYAFVLERRKGISPNIGFVSELMTFEEEELGGKSIGVQPASANEDSNNHGAGAGHSHNASYSVVSNGRRGGHIRESLPPAFAQTQSYSVAPEPQGPEGVNSHVGQDVEVRDAAGRYRHMRRAPVDENTLQPMRRVSKAGLESSAYS</sequence>
<dbReference type="EMBL" id="CAVNYO010000177">
    <property type="protein sequence ID" value="CAK5271822.1"/>
    <property type="molecule type" value="Genomic_DNA"/>
</dbReference>
<dbReference type="Pfam" id="PF00581">
    <property type="entry name" value="Rhodanese"/>
    <property type="match status" value="1"/>
</dbReference>
<feature type="region of interest" description="Disordered" evidence="5">
    <location>
        <begin position="408"/>
        <end position="476"/>
    </location>
</feature>
<dbReference type="InterPro" id="IPR001763">
    <property type="entry name" value="Rhodanese-like_dom"/>
</dbReference>
<dbReference type="GO" id="GO:0043409">
    <property type="term" value="P:negative regulation of MAPK cascade"/>
    <property type="evidence" value="ECO:0007669"/>
    <property type="project" value="TreeGrafter"/>
</dbReference>
<feature type="compositionally biased region" description="Basic and acidic residues" evidence="5">
    <location>
        <begin position="381"/>
        <end position="390"/>
    </location>
</feature>
<dbReference type="Gene3D" id="3.90.190.10">
    <property type="entry name" value="Protein tyrosine phosphatase superfamily"/>
    <property type="match status" value="1"/>
</dbReference>
<feature type="region of interest" description="Disordered" evidence="5">
    <location>
        <begin position="634"/>
        <end position="655"/>
    </location>
</feature>
<dbReference type="AlphaFoldDB" id="A0AAD2HA52"/>
<dbReference type="InterPro" id="IPR000340">
    <property type="entry name" value="Dual-sp_phosphatase_cat-dom"/>
</dbReference>
<evidence type="ECO:0000259" key="7">
    <source>
        <dbReference type="PROSITE" id="PS50056"/>
    </source>
</evidence>
<dbReference type="SUPFAM" id="SSF52821">
    <property type="entry name" value="Rhodanese/Cell cycle control phosphatase"/>
    <property type="match status" value="1"/>
</dbReference>
<comment type="caution">
    <text evidence="10">The sequence shown here is derived from an EMBL/GenBank/DDBJ whole genome shotgun (WGS) entry which is preliminary data.</text>
</comment>
<evidence type="ECO:0000256" key="4">
    <source>
        <dbReference type="ARBA" id="ARBA00022912"/>
    </source>
</evidence>
<proteinExistence type="inferred from homology"/>
<feature type="region of interest" description="Disordered" evidence="5">
    <location>
        <begin position="718"/>
        <end position="744"/>
    </location>
</feature>
<dbReference type="InterPro" id="IPR020422">
    <property type="entry name" value="TYR_PHOSPHATASE_DUAL_dom"/>
</dbReference>
<dbReference type="GO" id="GO:0005737">
    <property type="term" value="C:cytoplasm"/>
    <property type="evidence" value="ECO:0007669"/>
    <property type="project" value="TreeGrafter"/>
</dbReference>
<feature type="region of interest" description="Disordered" evidence="5">
    <location>
        <begin position="127"/>
        <end position="148"/>
    </location>
</feature>
<feature type="region of interest" description="Disordered" evidence="5">
    <location>
        <begin position="74"/>
        <end position="108"/>
    </location>
</feature>
<evidence type="ECO:0000256" key="3">
    <source>
        <dbReference type="ARBA" id="ARBA00022801"/>
    </source>
</evidence>
<dbReference type="FunFam" id="3.90.190.10:FF:000120">
    <property type="entry name" value="MAP kinase phosphatase, putative"/>
    <property type="match status" value="1"/>
</dbReference>
<evidence type="ECO:0000256" key="2">
    <source>
        <dbReference type="ARBA" id="ARBA00013064"/>
    </source>
</evidence>
<evidence type="ECO:0000313" key="10">
    <source>
        <dbReference type="EMBL" id="CAK5271822.1"/>
    </source>
</evidence>
<dbReference type="PANTHER" id="PTHR10159:SF530">
    <property type="entry name" value="DUAL SPECIFICITY PROTEIN PHOSPHATASE DDB_G0271350-RELATED"/>
    <property type="match status" value="1"/>
</dbReference>
<dbReference type="PANTHER" id="PTHR10159">
    <property type="entry name" value="DUAL SPECIFICITY PROTEIN PHOSPHATASE"/>
    <property type="match status" value="1"/>
</dbReference>
<dbReference type="SMART" id="SM00195">
    <property type="entry name" value="DSPc"/>
    <property type="match status" value="1"/>
</dbReference>
<reference evidence="10" key="1">
    <citation type="submission" date="2023-11" db="EMBL/GenBank/DDBJ databases">
        <authorList>
            <person name="De Vega J J."/>
            <person name="De Vega J J."/>
        </authorList>
    </citation>
    <scope>NUCLEOTIDE SEQUENCE</scope>
</reference>
<evidence type="ECO:0000256" key="1">
    <source>
        <dbReference type="ARBA" id="ARBA00008601"/>
    </source>
</evidence>
<dbReference type="SMART" id="SM00450">
    <property type="entry name" value="RHOD"/>
    <property type="match status" value="1"/>
</dbReference>
<dbReference type="Gene3D" id="3.40.250.10">
    <property type="entry name" value="Rhodanese-like domain"/>
    <property type="match status" value="1"/>
</dbReference>
<feature type="domain" description="Rhodanese" evidence="8">
    <location>
        <begin position="158"/>
        <end position="274"/>
    </location>
</feature>
<feature type="compositionally biased region" description="Low complexity" evidence="5">
    <location>
        <begin position="90"/>
        <end position="107"/>
    </location>
</feature>
<organism evidence="10 11">
    <name type="scientific">Mycena citricolor</name>
    <dbReference type="NCBI Taxonomy" id="2018698"/>
    <lineage>
        <taxon>Eukaryota</taxon>
        <taxon>Fungi</taxon>
        <taxon>Dikarya</taxon>
        <taxon>Basidiomycota</taxon>
        <taxon>Agaricomycotina</taxon>
        <taxon>Agaricomycetes</taxon>
        <taxon>Agaricomycetidae</taxon>
        <taxon>Agaricales</taxon>
        <taxon>Marasmiineae</taxon>
        <taxon>Mycenaceae</taxon>
        <taxon>Mycena</taxon>
    </lineage>
</organism>
<keyword evidence="3" id="KW-0378">Hydrolase</keyword>
<feature type="compositionally biased region" description="Polar residues" evidence="5">
    <location>
        <begin position="638"/>
        <end position="647"/>
    </location>
</feature>
<dbReference type="EMBL" id="CAVNYO010000169">
    <property type="protein sequence ID" value="CAK5271141.1"/>
    <property type="molecule type" value="Genomic_DNA"/>
</dbReference>
<dbReference type="PROSITE" id="PS50206">
    <property type="entry name" value="RHODANESE_3"/>
    <property type="match status" value="1"/>
</dbReference>
<dbReference type="PROSITE" id="PS50056">
    <property type="entry name" value="TYR_PHOSPHATASE_2"/>
    <property type="match status" value="1"/>
</dbReference>
<dbReference type="InterPro" id="IPR036873">
    <property type="entry name" value="Rhodanese-like_dom_sf"/>
</dbReference>
<evidence type="ECO:0000256" key="5">
    <source>
        <dbReference type="SAM" id="MobiDB-lite"/>
    </source>
</evidence>
<keyword evidence="4" id="KW-0904">Protein phosphatase</keyword>
<feature type="compositionally biased region" description="Acidic residues" evidence="5">
    <location>
        <begin position="25"/>
        <end position="40"/>
    </location>
</feature>
<name>A0AAD2HA52_9AGAR</name>
<feature type="compositionally biased region" description="Low complexity" evidence="5">
    <location>
        <begin position="411"/>
        <end position="431"/>
    </location>
</feature>
<dbReference type="PROSITE" id="PS50054">
    <property type="entry name" value="TYR_PHOSPHATASE_DUAL"/>
    <property type="match status" value="1"/>
</dbReference>
<feature type="region of interest" description="Disordered" evidence="5">
    <location>
        <begin position="1"/>
        <end position="57"/>
    </location>
</feature>
<feature type="domain" description="Tyrosine-protein phosphatase" evidence="6">
    <location>
        <begin position="481"/>
        <end position="629"/>
    </location>
</feature>
<gene>
    <name evidence="9" type="ORF">MYCIT1_LOCUS16038</name>
    <name evidence="10" type="ORF">MYCIT1_LOCUS17152</name>
</gene>
<dbReference type="SUPFAM" id="SSF52799">
    <property type="entry name" value="(Phosphotyrosine protein) phosphatases II"/>
    <property type="match status" value="1"/>
</dbReference>
<dbReference type="Proteomes" id="UP001295794">
    <property type="component" value="Unassembled WGS sequence"/>
</dbReference>
<protein>
    <recommendedName>
        <fullName evidence="2">protein-tyrosine-phosphatase</fullName>
        <ecNumber evidence="2">3.1.3.48</ecNumber>
    </recommendedName>
</protein>
<dbReference type="CDD" id="cd14498">
    <property type="entry name" value="DSP"/>
    <property type="match status" value="1"/>
</dbReference>